<protein>
    <submittedName>
        <fullName evidence="3">Uncharacterized protein</fullName>
    </submittedName>
</protein>
<keyword evidence="4" id="KW-1185">Reference proteome</keyword>
<evidence type="ECO:0000256" key="2">
    <source>
        <dbReference type="SAM" id="Phobius"/>
    </source>
</evidence>
<evidence type="ECO:0000313" key="3">
    <source>
        <dbReference type="EMBL" id="QDI91067.1"/>
    </source>
</evidence>
<evidence type="ECO:0000256" key="1">
    <source>
        <dbReference type="SAM" id="MobiDB-lite"/>
    </source>
</evidence>
<dbReference type="EMBL" id="CP035485">
    <property type="protein sequence ID" value="QDI91067.1"/>
    <property type="molecule type" value="Genomic_DNA"/>
</dbReference>
<reference evidence="4" key="1">
    <citation type="submission" date="2019-01" db="EMBL/GenBank/DDBJ databases">
        <title>Genomic analysis of Salicibibacter sp. NKC3-5.</title>
        <authorList>
            <person name="Oh Y.J."/>
        </authorList>
    </citation>
    <scope>NUCLEOTIDE SEQUENCE [LARGE SCALE GENOMIC DNA]</scope>
    <source>
        <strain evidence="4">NKC3-5</strain>
    </source>
</reference>
<feature type="compositionally biased region" description="Polar residues" evidence="1">
    <location>
        <begin position="53"/>
        <end position="62"/>
    </location>
</feature>
<sequence>MFASIASIPQKNIIGAFASMVVASIFAFGVLSPDEASAQSSSDPPPHMPDSSNMQVVNERSYSTADTSTAEAFASASASYLVGSGVSNRLHGSLAAGLSAAFTQNLEDRTAYVDVTISAVDGQFGCQPQRYYEQDFEIYTDSDRNNLESSGTQYAWHAIDGESPC</sequence>
<proteinExistence type="predicted"/>
<accession>A0A514LGT9</accession>
<name>A0A514LGT9_9BACI</name>
<dbReference type="AlphaFoldDB" id="A0A514LGT9"/>
<keyword evidence="2" id="KW-0472">Membrane</keyword>
<keyword evidence="2" id="KW-0812">Transmembrane</keyword>
<feature type="transmembrane region" description="Helical" evidence="2">
    <location>
        <begin position="12"/>
        <end position="31"/>
    </location>
</feature>
<evidence type="ECO:0000313" key="4">
    <source>
        <dbReference type="Proteomes" id="UP000319756"/>
    </source>
</evidence>
<organism evidence="3 4">
    <name type="scientific">Salicibibacter halophilus</name>
    <dbReference type="NCBI Taxonomy" id="2502791"/>
    <lineage>
        <taxon>Bacteria</taxon>
        <taxon>Bacillati</taxon>
        <taxon>Bacillota</taxon>
        <taxon>Bacilli</taxon>
        <taxon>Bacillales</taxon>
        <taxon>Bacillaceae</taxon>
        <taxon>Salicibibacter</taxon>
    </lineage>
</organism>
<gene>
    <name evidence="3" type="ORF">EPH95_07610</name>
</gene>
<feature type="region of interest" description="Disordered" evidence="1">
    <location>
        <begin position="36"/>
        <end position="63"/>
    </location>
</feature>
<dbReference type="RefSeq" id="WP_142088789.1">
    <property type="nucleotide sequence ID" value="NZ_CP035485.1"/>
</dbReference>
<keyword evidence="2" id="KW-1133">Transmembrane helix</keyword>
<dbReference type="Proteomes" id="UP000319756">
    <property type="component" value="Chromosome"/>
</dbReference>
<dbReference type="KEGG" id="sale:EPH95_07610"/>